<feature type="region of interest" description="Disordered" evidence="1">
    <location>
        <begin position="1008"/>
        <end position="1042"/>
    </location>
</feature>
<feature type="compositionally biased region" description="Polar residues" evidence="1">
    <location>
        <begin position="209"/>
        <end position="221"/>
    </location>
</feature>
<gene>
    <name evidence="3" type="ORF">IRJ41_005908</name>
</gene>
<feature type="compositionally biased region" description="Basic and acidic residues" evidence="1">
    <location>
        <begin position="412"/>
        <end position="433"/>
    </location>
</feature>
<feature type="region of interest" description="Disordered" evidence="1">
    <location>
        <begin position="319"/>
        <end position="367"/>
    </location>
</feature>
<dbReference type="InterPro" id="IPR026704">
    <property type="entry name" value="KATNIP"/>
</dbReference>
<feature type="region of interest" description="Disordered" evidence="1">
    <location>
        <begin position="1225"/>
        <end position="1270"/>
    </location>
</feature>
<feature type="region of interest" description="Disordered" evidence="1">
    <location>
        <begin position="1678"/>
        <end position="1704"/>
    </location>
</feature>
<evidence type="ECO:0000259" key="2">
    <source>
        <dbReference type="Pfam" id="PF14652"/>
    </source>
</evidence>
<feature type="compositionally biased region" description="Polar residues" evidence="1">
    <location>
        <begin position="792"/>
        <end position="803"/>
    </location>
</feature>
<feature type="compositionally biased region" description="Acidic residues" evidence="1">
    <location>
        <begin position="1027"/>
        <end position="1041"/>
    </location>
</feature>
<feature type="region of interest" description="Disordered" evidence="1">
    <location>
        <begin position="892"/>
        <end position="965"/>
    </location>
</feature>
<evidence type="ECO:0000256" key="1">
    <source>
        <dbReference type="SAM" id="MobiDB-lite"/>
    </source>
</evidence>
<feature type="compositionally biased region" description="Polar residues" evidence="1">
    <location>
        <begin position="942"/>
        <end position="952"/>
    </location>
</feature>
<accession>A0A9W7W9Q9</accession>
<feature type="domain" description="KATNIP" evidence="2">
    <location>
        <begin position="555"/>
        <end position="703"/>
    </location>
</feature>
<dbReference type="Proteomes" id="UP001059041">
    <property type="component" value="Linkage Group LG23"/>
</dbReference>
<name>A0A9W7W9Q9_TRIRA</name>
<feature type="compositionally biased region" description="Basic and acidic residues" evidence="1">
    <location>
        <begin position="458"/>
        <end position="476"/>
    </location>
</feature>
<feature type="compositionally biased region" description="Basic and acidic residues" evidence="1">
    <location>
        <begin position="222"/>
        <end position="241"/>
    </location>
</feature>
<feature type="region of interest" description="Disordered" evidence="1">
    <location>
        <begin position="696"/>
        <end position="843"/>
    </location>
</feature>
<dbReference type="Gene3D" id="1.10.238.10">
    <property type="entry name" value="EF-hand"/>
    <property type="match status" value="1"/>
</dbReference>
<proteinExistence type="predicted"/>
<feature type="compositionally biased region" description="Basic and acidic residues" evidence="1">
    <location>
        <begin position="1233"/>
        <end position="1248"/>
    </location>
</feature>
<dbReference type="Pfam" id="PF14652">
    <property type="entry name" value="DUF4457"/>
    <property type="match status" value="3"/>
</dbReference>
<feature type="domain" description="KATNIP" evidence="2">
    <location>
        <begin position="1053"/>
        <end position="1208"/>
    </location>
</feature>
<dbReference type="PANTHER" id="PTHR21534:SF0">
    <property type="entry name" value="KATANIN-INTERACTING PROTEIN"/>
    <property type="match status" value="1"/>
</dbReference>
<feature type="compositionally biased region" description="Polar residues" evidence="1">
    <location>
        <begin position="696"/>
        <end position="712"/>
    </location>
</feature>
<feature type="region of interest" description="Disordered" evidence="1">
    <location>
        <begin position="385"/>
        <end position="487"/>
    </location>
</feature>
<feature type="compositionally biased region" description="Acidic residues" evidence="1">
    <location>
        <begin position="332"/>
        <end position="350"/>
    </location>
</feature>
<organism evidence="3 4">
    <name type="scientific">Triplophysa rosa</name>
    <name type="common">Cave loach</name>
    <dbReference type="NCBI Taxonomy" id="992332"/>
    <lineage>
        <taxon>Eukaryota</taxon>
        <taxon>Metazoa</taxon>
        <taxon>Chordata</taxon>
        <taxon>Craniata</taxon>
        <taxon>Vertebrata</taxon>
        <taxon>Euteleostomi</taxon>
        <taxon>Actinopterygii</taxon>
        <taxon>Neopterygii</taxon>
        <taxon>Teleostei</taxon>
        <taxon>Ostariophysi</taxon>
        <taxon>Cypriniformes</taxon>
        <taxon>Nemacheilidae</taxon>
        <taxon>Triplophysa</taxon>
    </lineage>
</organism>
<comment type="caution">
    <text evidence="3">The sequence shown here is derived from an EMBL/GenBank/DDBJ whole genome shotgun (WGS) entry which is preliminary data.</text>
</comment>
<feature type="compositionally biased region" description="Low complexity" evidence="1">
    <location>
        <begin position="768"/>
        <end position="779"/>
    </location>
</feature>
<feature type="domain" description="KATNIP" evidence="2">
    <location>
        <begin position="1289"/>
        <end position="1618"/>
    </location>
</feature>
<protein>
    <recommendedName>
        <fullName evidence="2">KATNIP domain-containing protein</fullName>
    </recommendedName>
</protein>
<sequence length="1704" mass="192832">MSRSCVVWNSERSLYGSKKYRSYEKDHSEVFALLDVLTVEMRNNFVDGCRAIHADSIQGICSRFSVLLEESRGEESFKDLYRFTFQFDAGSGEGDVIETECNTDCLPAVTERNNTERLEQKSDLSTEMSWTELRRSRGGKRSSTEEKLDEYLISLQQKNRALRRLQKKDPRREELELLEQGFNLYINGAHVSSSSRRTVRPTAAPPPNTHRSTQTADSSRLSGEKCESDPQKQRSHTAPEKTHRRQWLQESMYICTETGNKVKISPEHKYSDDFEPFESVDMESPHERRSIGLKSHSEPETVDRVLLNPDQVKALRRSLEVSVGRSGRDSAGEESEEEWIEEQLEREESSDSLPEITLPVQPTNQPINKQLSYGDLIMLEFSRSTQGERSLSAKRKENVESYIPTKAAPVRRQTERASETPHDTSRSWRRIERPLSAARKVQEERDSEETAGSVFQALRRENTHTQGDSRPRHHTTDEDDEEDDDEGHNHVIRAMKRIALMEPRQQKCLLNALERIDVEDQSGLTNAHITDDSITLSNQREASIPLTSTLYVTMEILSNWGHPSQVGLTEIQFFCPQNQKLFVSPHDLDIRNTDQPGNLAALVNGKTKTTKERHMWTCPFHPPVQLYFIIRNVDRSPDFTISRIKIWNYNRSLSDLDVGARNVRVYVNSTLVFEGELEKGCGNHVFDYSNCVELQESQPPECTSPSPVSSRHTLQDPRNHDDISQESSAGQSHSPTVETSPDQDNQSERSAARPVNPVTEMQRDSLESDSSPLDLTLLSQRTAEEFPGRQLKTVTTQPSSSQIPDWLQPLNRSVPDGADGGQERERPPWLQPQNTEPKQSVLPDISCNPVRACKQASGHRAVAPLDRTTSAEFSSDSLDLDPDLGLNLAAKHERKQSTQLEQDSQERHQDMDLWDEQVMRAERPVSGRRSSANKRQVHYSGDLSSDITTTEKSVPASGRNRRLKPHWCEPDDPLMESWDSLTKFNQCQRGRISNMALEGDIFDEFVQRQSRPTPVATRRPSAPVLDSDPEDDPRDPDEDFEIPVLPQGRHLVINITSTWGDRHYVGLNGIEIFSSSGEPIAPVHITADPPDINILPAYGKDPRVITNLIDGVHRTQDDMHLWLAPFTPGCKHVISMDLGVKCSLAMIRVWNYNKSRIHSFRGAREIEILLEGRFIFKGEIAKASGTLSGALDQFGDTILFTTDDDILEAMAQFDDTFGGDMDVDGPGVEEEELQRPRTADGEGEERPFTRAGFRQNSSLMRADQNPAEESFADTTEETSGLHTGSTLQLNLVMSWGDPHYIGLTGLEIVDKGGESIPVDVSMVTASPRDLNELPEYSNDLRTLDKLFDGVNITADDKHKWLIPYTSGYDHTLTVRFDQPRTIAGLRIWNYNKSPEDSYRGVKVLRVFLDGVCISPVDGFLIRKGPGNCHFDFAQEILFIDYLQSDTSGAAHNRTLTETDTHTHRAGVRRDELASMDYEAPLMPCGFIFQLQLLTTWGDPYYIGLNGLEFYDQNDQKILLSDNNIAAFPDSVNVLDNVCGDVRTPDKLIDGVSNTHDGRHMWLAPVLPGLVNCVYVIFDKPMTVSMIKLWNYSKTPQRGVKEFGLLVDDLLVYNGILECVKHVSQGILPTLDPVVPYHTILFTDNLNITHREKSRTISKHVEDQDVKLTNENQIIHQHKKKQTADPALRPKTCMTDARKHGKRRY</sequence>
<feature type="region of interest" description="Disordered" evidence="1">
    <location>
        <begin position="191"/>
        <end position="245"/>
    </location>
</feature>
<dbReference type="PANTHER" id="PTHR21534">
    <property type="entry name" value="KATANIN-INTERACTING PROTEIN"/>
    <property type="match status" value="1"/>
</dbReference>
<dbReference type="InterPro" id="IPR027859">
    <property type="entry name" value="KATNIP_dom"/>
</dbReference>
<feature type="compositionally biased region" description="Polar residues" evidence="1">
    <location>
        <begin position="725"/>
        <end position="744"/>
    </location>
</feature>
<reference evidence="3" key="1">
    <citation type="submission" date="2021-02" db="EMBL/GenBank/DDBJ databases">
        <title>Comparative genomics reveals that relaxation of natural selection precedes convergent phenotypic evolution of cavefish.</title>
        <authorList>
            <person name="Peng Z."/>
        </authorList>
    </citation>
    <scope>NUCLEOTIDE SEQUENCE</scope>
    <source>
        <tissue evidence="3">Muscle</tissue>
    </source>
</reference>
<feature type="compositionally biased region" description="Basic and acidic residues" evidence="1">
    <location>
        <begin position="713"/>
        <end position="723"/>
    </location>
</feature>
<feature type="compositionally biased region" description="Acidic residues" evidence="1">
    <location>
        <begin position="477"/>
        <end position="486"/>
    </location>
</feature>
<feature type="compositionally biased region" description="Basic and acidic residues" evidence="1">
    <location>
        <begin position="904"/>
        <end position="925"/>
    </location>
</feature>
<dbReference type="EMBL" id="JAFHDT010000023">
    <property type="protein sequence ID" value="KAI7792346.1"/>
    <property type="molecule type" value="Genomic_DNA"/>
</dbReference>
<feature type="compositionally biased region" description="Basic and acidic residues" evidence="1">
    <location>
        <begin position="283"/>
        <end position="297"/>
    </location>
</feature>
<keyword evidence="4" id="KW-1185">Reference proteome</keyword>
<feature type="region of interest" description="Disordered" evidence="1">
    <location>
        <begin position="277"/>
        <end position="297"/>
    </location>
</feature>
<evidence type="ECO:0000313" key="4">
    <source>
        <dbReference type="Proteomes" id="UP001059041"/>
    </source>
</evidence>
<feature type="compositionally biased region" description="Low complexity" evidence="1">
    <location>
        <begin position="192"/>
        <end position="202"/>
    </location>
</feature>
<evidence type="ECO:0000313" key="3">
    <source>
        <dbReference type="EMBL" id="KAI7792346.1"/>
    </source>
</evidence>